<feature type="compositionally biased region" description="Low complexity" evidence="1">
    <location>
        <begin position="279"/>
        <end position="295"/>
    </location>
</feature>
<proteinExistence type="predicted"/>
<feature type="region of interest" description="Disordered" evidence="1">
    <location>
        <begin position="261"/>
        <end position="322"/>
    </location>
</feature>
<comment type="caution">
    <text evidence="2">The sequence shown here is derived from an EMBL/GenBank/DDBJ whole genome shotgun (WGS) entry which is preliminary data.</text>
</comment>
<feature type="region of interest" description="Disordered" evidence="1">
    <location>
        <begin position="223"/>
        <end position="249"/>
    </location>
</feature>
<protein>
    <submittedName>
        <fullName evidence="2">Unnamed protein product</fullName>
    </submittedName>
</protein>
<evidence type="ECO:0000313" key="2">
    <source>
        <dbReference type="EMBL" id="GME73592.1"/>
    </source>
</evidence>
<organism evidence="2 3">
    <name type="scientific">Candida boidinii</name>
    <name type="common">Yeast</name>
    <dbReference type="NCBI Taxonomy" id="5477"/>
    <lineage>
        <taxon>Eukaryota</taxon>
        <taxon>Fungi</taxon>
        <taxon>Dikarya</taxon>
        <taxon>Ascomycota</taxon>
        <taxon>Saccharomycotina</taxon>
        <taxon>Pichiomycetes</taxon>
        <taxon>Pichiales</taxon>
        <taxon>Pichiaceae</taxon>
        <taxon>Ogataea</taxon>
        <taxon>Ogataea/Candida clade</taxon>
    </lineage>
</organism>
<feature type="compositionally biased region" description="Low complexity" evidence="1">
    <location>
        <begin position="62"/>
        <end position="79"/>
    </location>
</feature>
<feature type="compositionally biased region" description="Polar residues" evidence="1">
    <location>
        <begin position="453"/>
        <end position="462"/>
    </location>
</feature>
<sequence length="498" mass="56160">MESCYLSYMNSVEEYQKLNLKDAYRDFTIKKLVRYISVLKSINQAELIHSKQINDLKLKLKNNSSNNNNNLSSSLSPLKDSNKNKAINKTDQGNHTPSSSLNKSERKLQLDLNTMTRRYNQILIQLNMSQQEKNVLKKEITGLKQKLSSNNSTRIHHHQINENNQNSQNNQNNQNKIINEEIPNGSSTTNNSSINKKSNFSTTPFLAKVTSFKKTNITANRKLKDDHFSENNINSPRPLPNTEGSRIPQLSPARLKNNLSIAPLGSSLPENSVSKEEPNNNINNTDTQNNNVKNNDALFTSTPGQFDTSQKEITDKENLPKRQLSNKLKKTLFENNEIESSSNDNVKDSLIISDTPPLKNKLSIVKSVAANASSAGDKRSSLFDEEIQDDDFSFSKYRGFIDSKLPSRDGQIKKRKLLSNKGLEEMITPSDDEESSKENSIVSPILQRIKQNQNNSSDKSPLNNNSQNNNNKKGKSIIISPLRNSKSISFQSKIFENS</sequence>
<gene>
    <name evidence="2" type="ORF">Cboi02_000410200</name>
</gene>
<dbReference type="Proteomes" id="UP001165120">
    <property type="component" value="Unassembled WGS sequence"/>
</dbReference>
<feature type="compositionally biased region" description="Basic and acidic residues" evidence="1">
    <location>
        <begin position="309"/>
        <end position="320"/>
    </location>
</feature>
<evidence type="ECO:0000313" key="3">
    <source>
        <dbReference type="Proteomes" id="UP001165120"/>
    </source>
</evidence>
<feature type="region of interest" description="Disordered" evidence="1">
    <location>
        <begin position="62"/>
        <end position="105"/>
    </location>
</feature>
<feature type="compositionally biased region" description="Polar residues" evidence="1">
    <location>
        <begin position="297"/>
        <end position="308"/>
    </location>
</feature>
<evidence type="ECO:0000256" key="1">
    <source>
        <dbReference type="SAM" id="MobiDB-lite"/>
    </source>
</evidence>
<feature type="region of interest" description="Disordered" evidence="1">
    <location>
        <begin position="180"/>
        <end position="199"/>
    </location>
</feature>
<feature type="compositionally biased region" description="Polar residues" evidence="1">
    <location>
        <begin position="87"/>
        <end position="102"/>
    </location>
</feature>
<feature type="compositionally biased region" description="Low complexity" evidence="1">
    <location>
        <begin position="463"/>
        <end position="478"/>
    </location>
</feature>
<feature type="region of interest" description="Disordered" evidence="1">
    <location>
        <begin position="453"/>
        <end position="478"/>
    </location>
</feature>
<dbReference type="AlphaFoldDB" id="A0A9W6T3L1"/>
<reference evidence="2" key="1">
    <citation type="submission" date="2023-04" db="EMBL/GenBank/DDBJ databases">
        <title>Candida boidinii NBRC 10035.</title>
        <authorList>
            <person name="Ichikawa N."/>
            <person name="Sato H."/>
            <person name="Tonouchi N."/>
        </authorList>
    </citation>
    <scope>NUCLEOTIDE SEQUENCE</scope>
    <source>
        <strain evidence="2">NBRC 10035</strain>
    </source>
</reference>
<accession>A0A9W6T3L1</accession>
<name>A0A9W6T3L1_CANBO</name>
<keyword evidence="3" id="KW-1185">Reference proteome</keyword>
<dbReference type="EMBL" id="BSXN01001562">
    <property type="protein sequence ID" value="GME73592.1"/>
    <property type="molecule type" value="Genomic_DNA"/>
</dbReference>